<dbReference type="InterPro" id="IPR003439">
    <property type="entry name" value="ABC_transporter-like_ATP-bd"/>
</dbReference>
<keyword evidence="5" id="KW-0067">ATP-binding</keyword>
<dbReference type="InterPro" id="IPR003593">
    <property type="entry name" value="AAA+_ATPase"/>
</dbReference>
<keyword evidence="4" id="KW-0547">Nucleotide-binding</keyword>
<accession>X0WXL1</accession>
<dbReference type="GO" id="GO:0005886">
    <property type="term" value="C:plasma membrane"/>
    <property type="evidence" value="ECO:0007669"/>
    <property type="project" value="UniProtKB-SubCell"/>
</dbReference>
<dbReference type="PANTHER" id="PTHR43582:SF2">
    <property type="entry name" value="LINEARMYCIN RESISTANCE ATP-BINDING PROTEIN LNRL"/>
    <property type="match status" value="1"/>
</dbReference>
<evidence type="ECO:0000256" key="5">
    <source>
        <dbReference type="ARBA" id="ARBA00022840"/>
    </source>
</evidence>
<keyword evidence="3" id="KW-1003">Cell membrane</keyword>
<comment type="caution">
    <text evidence="9">The sequence shown here is derived from an EMBL/GenBank/DDBJ whole genome shotgun (WGS) entry which is preliminary data.</text>
</comment>
<evidence type="ECO:0000256" key="3">
    <source>
        <dbReference type="ARBA" id="ARBA00022475"/>
    </source>
</evidence>
<evidence type="ECO:0000313" key="9">
    <source>
        <dbReference type="EMBL" id="GAG17456.1"/>
    </source>
</evidence>
<feature type="domain" description="ABC transporter" evidence="8">
    <location>
        <begin position="3"/>
        <end position="232"/>
    </location>
</feature>
<evidence type="ECO:0000256" key="7">
    <source>
        <dbReference type="ARBA" id="ARBA00023136"/>
    </source>
</evidence>
<dbReference type="SUPFAM" id="SSF52540">
    <property type="entry name" value="P-loop containing nucleoside triphosphate hydrolases"/>
    <property type="match status" value="1"/>
</dbReference>
<name>X0WXL1_9ZZZZ</name>
<dbReference type="GO" id="GO:0005524">
    <property type="term" value="F:ATP binding"/>
    <property type="evidence" value="ECO:0007669"/>
    <property type="project" value="UniProtKB-KW"/>
</dbReference>
<keyword evidence="6" id="KW-1278">Translocase</keyword>
<comment type="subcellular location">
    <subcellularLocation>
        <location evidence="1">Cell membrane</location>
    </subcellularLocation>
</comment>
<dbReference type="PROSITE" id="PS50893">
    <property type="entry name" value="ABC_TRANSPORTER_2"/>
    <property type="match status" value="1"/>
</dbReference>
<dbReference type="Pfam" id="PF00005">
    <property type="entry name" value="ABC_tran"/>
    <property type="match status" value="1"/>
</dbReference>
<evidence type="ECO:0000256" key="2">
    <source>
        <dbReference type="ARBA" id="ARBA00022448"/>
    </source>
</evidence>
<dbReference type="InterPro" id="IPR027417">
    <property type="entry name" value="P-loop_NTPase"/>
</dbReference>
<organism evidence="9">
    <name type="scientific">marine sediment metagenome</name>
    <dbReference type="NCBI Taxonomy" id="412755"/>
    <lineage>
        <taxon>unclassified sequences</taxon>
        <taxon>metagenomes</taxon>
        <taxon>ecological metagenomes</taxon>
    </lineage>
</organism>
<protein>
    <recommendedName>
        <fullName evidence="8">ABC transporter domain-containing protein</fullName>
    </recommendedName>
</protein>
<dbReference type="AlphaFoldDB" id="X0WXL1"/>
<keyword evidence="7" id="KW-0472">Membrane</keyword>
<proteinExistence type="predicted"/>
<dbReference type="Gene3D" id="3.40.50.300">
    <property type="entry name" value="P-loop containing nucleotide triphosphate hydrolases"/>
    <property type="match status" value="1"/>
</dbReference>
<dbReference type="FunFam" id="3.40.50.300:FF:000589">
    <property type="entry name" value="ABC transporter, ATP-binding subunit"/>
    <property type="match status" value="1"/>
</dbReference>
<keyword evidence="2" id="KW-0813">Transport</keyword>
<feature type="non-terminal residue" evidence="9">
    <location>
        <position position="1"/>
    </location>
</feature>
<gene>
    <name evidence="9" type="ORF">S01H1_48839</name>
</gene>
<feature type="non-terminal residue" evidence="9">
    <location>
        <position position="261"/>
    </location>
</feature>
<evidence type="ECO:0000256" key="1">
    <source>
        <dbReference type="ARBA" id="ARBA00004236"/>
    </source>
</evidence>
<sequence>LAIQTLNLTKIFNSLVAVDGVELNIKRGELFALLGPNGAGKTTTINMLCCLLKPTGGTARIMGYDVLKQPFKVKEIIGVSPQETIISEHLNCRENLNLIGKIHGISSRELKIRSQQLLETMGLSDRAKDQVRKFSGGMKRRLNIMMALIHDPEVLFLDEPTLGLDPQARRAIWEYIIRLKGEKTILLTTHYMDEADFLADRIGIMDEGKIVALGTSTELKISILEKHTMVIYAWNLTQKVISEMRGRYEEVEVTNGTMMIS</sequence>
<reference evidence="9" key="1">
    <citation type="journal article" date="2014" name="Front. Microbiol.">
        <title>High frequency of phylogenetically diverse reductive dehalogenase-homologous genes in deep subseafloor sedimentary metagenomes.</title>
        <authorList>
            <person name="Kawai M."/>
            <person name="Futagami T."/>
            <person name="Toyoda A."/>
            <person name="Takaki Y."/>
            <person name="Nishi S."/>
            <person name="Hori S."/>
            <person name="Arai W."/>
            <person name="Tsubouchi T."/>
            <person name="Morono Y."/>
            <person name="Uchiyama I."/>
            <person name="Ito T."/>
            <person name="Fujiyama A."/>
            <person name="Inagaki F."/>
            <person name="Takami H."/>
        </authorList>
    </citation>
    <scope>NUCLEOTIDE SEQUENCE</scope>
    <source>
        <strain evidence="9">Expedition CK06-06</strain>
    </source>
</reference>
<dbReference type="GO" id="GO:0016887">
    <property type="term" value="F:ATP hydrolysis activity"/>
    <property type="evidence" value="ECO:0007669"/>
    <property type="project" value="InterPro"/>
</dbReference>
<evidence type="ECO:0000256" key="6">
    <source>
        <dbReference type="ARBA" id="ARBA00022967"/>
    </source>
</evidence>
<evidence type="ECO:0000259" key="8">
    <source>
        <dbReference type="PROSITE" id="PS50893"/>
    </source>
</evidence>
<dbReference type="EMBL" id="BARS01031377">
    <property type="protein sequence ID" value="GAG17456.1"/>
    <property type="molecule type" value="Genomic_DNA"/>
</dbReference>
<evidence type="ECO:0000256" key="4">
    <source>
        <dbReference type="ARBA" id="ARBA00022741"/>
    </source>
</evidence>
<dbReference type="PANTHER" id="PTHR43582">
    <property type="entry name" value="LINEARMYCIN RESISTANCE ATP-BINDING PROTEIN LNRL"/>
    <property type="match status" value="1"/>
</dbReference>
<dbReference type="SMART" id="SM00382">
    <property type="entry name" value="AAA"/>
    <property type="match status" value="1"/>
</dbReference>